<feature type="signal peptide" evidence="3">
    <location>
        <begin position="1"/>
        <end position="26"/>
    </location>
</feature>
<dbReference type="InterPro" id="IPR050345">
    <property type="entry name" value="Aliph_Amidase/BUP"/>
</dbReference>
<keyword evidence="1 5" id="KW-0378">Hydrolase</keyword>
<dbReference type="EC" id="3.5.1.4" evidence="5"/>
<feature type="chain" id="PRO_5021744916" evidence="3">
    <location>
        <begin position="27"/>
        <end position="342"/>
    </location>
</feature>
<dbReference type="KEGG" id="llh:I41_23090"/>
<dbReference type="PANTHER" id="PTHR43674">
    <property type="entry name" value="NITRILASE C965.09-RELATED"/>
    <property type="match status" value="1"/>
</dbReference>
<evidence type="ECO:0000259" key="4">
    <source>
        <dbReference type="PROSITE" id="PS50263"/>
    </source>
</evidence>
<dbReference type="AlphaFoldDB" id="A0A517TXM1"/>
<evidence type="ECO:0000313" key="6">
    <source>
        <dbReference type="Proteomes" id="UP000317909"/>
    </source>
</evidence>
<accession>A0A517TXM1</accession>
<dbReference type="InterPro" id="IPR036526">
    <property type="entry name" value="C-N_Hydrolase_sf"/>
</dbReference>
<reference evidence="5 6" key="1">
    <citation type="submission" date="2019-02" db="EMBL/GenBank/DDBJ databases">
        <title>Deep-cultivation of Planctomycetes and their phenomic and genomic characterization uncovers novel biology.</title>
        <authorList>
            <person name="Wiegand S."/>
            <person name="Jogler M."/>
            <person name="Boedeker C."/>
            <person name="Pinto D."/>
            <person name="Vollmers J."/>
            <person name="Rivas-Marin E."/>
            <person name="Kohn T."/>
            <person name="Peeters S.H."/>
            <person name="Heuer A."/>
            <person name="Rast P."/>
            <person name="Oberbeckmann S."/>
            <person name="Bunk B."/>
            <person name="Jeske O."/>
            <person name="Meyerdierks A."/>
            <person name="Storesund J.E."/>
            <person name="Kallscheuer N."/>
            <person name="Luecker S."/>
            <person name="Lage O.M."/>
            <person name="Pohl T."/>
            <person name="Merkel B.J."/>
            <person name="Hornburger P."/>
            <person name="Mueller R.-W."/>
            <person name="Bruemmer F."/>
            <person name="Labrenz M."/>
            <person name="Spormann A.M."/>
            <person name="Op den Camp H."/>
            <person name="Overmann J."/>
            <person name="Amann R."/>
            <person name="Jetten M.S.M."/>
            <person name="Mascher T."/>
            <person name="Medema M.H."/>
            <person name="Devos D.P."/>
            <person name="Kaster A.-K."/>
            <person name="Ovreas L."/>
            <person name="Rohde M."/>
            <person name="Galperin M.Y."/>
            <person name="Jogler C."/>
        </authorList>
    </citation>
    <scope>NUCLEOTIDE SEQUENCE [LARGE SCALE GENOMIC DNA]</scope>
    <source>
        <strain evidence="5 6">I41</strain>
    </source>
</reference>
<dbReference type="GO" id="GO:0004040">
    <property type="term" value="F:amidase activity"/>
    <property type="evidence" value="ECO:0007669"/>
    <property type="project" value="UniProtKB-EC"/>
</dbReference>
<dbReference type="SUPFAM" id="SSF56317">
    <property type="entry name" value="Carbon-nitrogen hydrolase"/>
    <property type="match status" value="1"/>
</dbReference>
<dbReference type="PANTHER" id="PTHR43674:SF16">
    <property type="entry name" value="CARBON-NITROGEN FAMILY, PUTATIVE (AFU_ORTHOLOGUE AFUA_5G02350)-RELATED"/>
    <property type="match status" value="1"/>
</dbReference>
<evidence type="ECO:0000256" key="3">
    <source>
        <dbReference type="SAM" id="SignalP"/>
    </source>
</evidence>
<dbReference type="CDD" id="cd07197">
    <property type="entry name" value="nitrilase"/>
    <property type="match status" value="1"/>
</dbReference>
<evidence type="ECO:0000256" key="1">
    <source>
        <dbReference type="ARBA" id="ARBA00022801"/>
    </source>
</evidence>
<protein>
    <submittedName>
        <fullName evidence="5">Aliphatic amidase</fullName>
        <ecNumber evidence="5">3.5.1.4</ecNumber>
    </submittedName>
</protein>
<evidence type="ECO:0000313" key="5">
    <source>
        <dbReference type="EMBL" id="QDT73120.1"/>
    </source>
</evidence>
<gene>
    <name evidence="5" type="primary">amiE</name>
    <name evidence="5" type="ORF">I41_23090</name>
</gene>
<keyword evidence="6" id="KW-1185">Reference proteome</keyword>
<name>A0A517TXM1_9BACT</name>
<dbReference type="PROSITE" id="PS50263">
    <property type="entry name" value="CN_HYDROLASE"/>
    <property type="match status" value="1"/>
</dbReference>
<feature type="compositionally biased region" description="Basic and acidic residues" evidence="2">
    <location>
        <begin position="307"/>
        <end position="321"/>
    </location>
</feature>
<dbReference type="OrthoDB" id="2826359at2"/>
<dbReference type="InterPro" id="IPR003010">
    <property type="entry name" value="C-N_Hydrolase"/>
</dbReference>
<dbReference type="EMBL" id="CP036339">
    <property type="protein sequence ID" value="QDT73120.1"/>
    <property type="molecule type" value="Genomic_DNA"/>
</dbReference>
<feature type="domain" description="CN hydrolase" evidence="4">
    <location>
        <begin position="31"/>
        <end position="286"/>
    </location>
</feature>
<keyword evidence="3" id="KW-0732">Signal</keyword>
<feature type="compositionally biased region" description="Polar residues" evidence="2">
    <location>
        <begin position="325"/>
        <end position="342"/>
    </location>
</feature>
<sequence precursor="true">MSSRETIMTFLVLCGALSLAPAGAHAEPIGRPVKVSAIAIGFGGEWEAKMKLASEHLEVAGSRQVDIACLPEEFAGLEAEPLTGRTTKAIGALAKKHRMWVVCPIREQAPDGKQFNTAVLLDREGEIAGYYRKVFVFWDEDLHASDEGVKTFDTDFGRIALLTCFDANFDEVWQSAERQGAEIVLWPSAYAGGIPLNGYAMIHNYAIVAVGRGNIIDVMGRDLEEVESPLPQQFIATIDLDTTIVHSDFNGEKVSALLKKHQGEIEEIAELGKFEGWHVLKATAPGVSARAACREFELETLREYRQRSRREINERRVEGKRINLKPQTPDGSPVASEQQTPN</sequence>
<dbReference type="Proteomes" id="UP000317909">
    <property type="component" value="Chromosome"/>
</dbReference>
<evidence type="ECO:0000256" key="2">
    <source>
        <dbReference type="SAM" id="MobiDB-lite"/>
    </source>
</evidence>
<dbReference type="Gene3D" id="3.60.110.10">
    <property type="entry name" value="Carbon-nitrogen hydrolase"/>
    <property type="match status" value="1"/>
</dbReference>
<feature type="region of interest" description="Disordered" evidence="2">
    <location>
        <begin position="307"/>
        <end position="342"/>
    </location>
</feature>
<organism evidence="5 6">
    <name type="scientific">Lacipirellula limnantheis</name>
    <dbReference type="NCBI Taxonomy" id="2528024"/>
    <lineage>
        <taxon>Bacteria</taxon>
        <taxon>Pseudomonadati</taxon>
        <taxon>Planctomycetota</taxon>
        <taxon>Planctomycetia</taxon>
        <taxon>Pirellulales</taxon>
        <taxon>Lacipirellulaceae</taxon>
        <taxon>Lacipirellula</taxon>
    </lineage>
</organism>
<dbReference type="Pfam" id="PF00795">
    <property type="entry name" value="CN_hydrolase"/>
    <property type="match status" value="1"/>
</dbReference>
<proteinExistence type="predicted"/>